<dbReference type="CDD" id="cd02850">
    <property type="entry name" value="E_set_Cellulase_N"/>
    <property type="match status" value="1"/>
</dbReference>
<name>A0A9J7BXM2_9BACT</name>
<proteinExistence type="inferred from homology"/>
<evidence type="ECO:0000256" key="2">
    <source>
        <dbReference type="ARBA" id="ARBA00023277"/>
    </source>
</evidence>
<dbReference type="GO" id="GO:0008810">
    <property type="term" value="F:cellulase activity"/>
    <property type="evidence" value="ECO:0007669"/>
    <property type="project" value="InterPro"/>
</dbReference>
<dbReference type="InterPro" id="IPR013783">
    <property type="entry name" value="Ig-like_fold"/>
</dbReference>
<protein>
    <submittedName>
        <fullName evidence="6">Glycoside hydrolase family 9 protein</fullName>
    </submittedName>
</protein>
<dbReference type="RefSeq" id="WP_260795591.1">
    <property type="nucleotide sequence ID" value="NZ_CP093313.1"/>
</dbReference>
<dbReference type="SUPFAM" id="SSF81296">
    <property type="entry name" value="E set domains"/>
    <property type="match status" value="1"/>
</dbReference>
<keyword evidence="2" id="KW-0119">Carbohydrate metabolism</keyword>
<dbReference type="Proteomes" id="UP001059380">
    <property type="component" value="Chromosome"/>
</dbReference>
<evidence type="ECO:0000259" key="4">
    <source>
        <dbReference type="Pfam" id="PF00759"/>
    </source>
</evidence>
<keyword evidence="3" id="KW-0624">Polysaccharide degradation</keyword>
<comment type="similarity">
    <text evidence="1">Belongs to the glycosyl hydrolase 9 (cellulase E) family.</text>
</comment>
<evidence type="ECO:0000256" key="3">
    <source>
        <dbReference type="ARBA" id="ARBA00023326"/>
    </source>
</evidence>
<dbReference type="SUPFAM" id="SSF48208">
    <property type="entry name" value="Six-hairpin glycosidases"/>
    <property type="match status" value="1"/>
</dbReference>
<dbReference type="AlphaFoldDB" id="A0A9J7BXM2"/>
<gene>
    <name evidence="6" type="ORF">MOP44_08425</name>
</gene>
<evidence type="ECO:0000313" key="7">
    <source>
        <dbReference type="Proteomes" id="UP001059380"/>
    </source>
</evidence>
<dbReference type="Pfam" id="PF02927">
    <property type="entry name" value="CelD_N"/>
    <property type="match status" value="1"/>
</dbReference>
<dbReference type="GO" id="GO:0000272">
    <property type="term" value="P:polysaccharide catabolic process"/>
    <property type="evidence" value="ECO:0007669"/>
    <property type="project" value="UniProtKB-KW"/>
</dbReference>
<dbReference type="InterPro" id="IPR012341">
    <property type="entry name" value="6hp_glycosidase-like_sf"/>
</dbReference>
<dbReference type="Gene3D" id="2.60.40.10">
    <property type="entry name" value="Immunoglobulins"/>
    <property type="match status" value="1"/>
</dbReference>
<keyword evidence="7" id="KW-1185">Reference proteome</keyword>
<dbReference type="Gene3D" id="1.50.10.10">
    <property type="match status" value="1"/>
</dbReference>
<keyword evidence="6" id="KW-0378">Hydrolase</keyword>
<dbReference type="KEGG" id="orp:MOP44_08425"/>
<dbReference type="InterPro" id="IPR014756">
    <property type="entry name" value="Ig_E-set"/>
</dbReference>
<evidence type="ECO:0000256" key="1">
    <source>
        <dbReference type="ARBA" id="ARBA00007072"/>
    </source>
</evidence>
<dbReference type="InterPro" id="IPR008928">
    <property type="entry name" value="6-hairpin_glycosidase_sf"/>
</dbReference>
<dbReference type="InterPro" id="IPR001701">
    <property type="entry name" value="Glyco_hydro_9"/>
</dbReference>
<sequence length="853" mass="94402">MKRSVLLHLISYGCVVVVMVLLSVECFAQTPDLRLNQKEYFEAPGLNVMAFQDIYPDGHQGGVSVIQNGVRVATNGDIRLDPVPGQWQPMPKQDQRVVDSAANTITTTLSYPDPTKNRTGFNPIDYPDLNFSYKVVVHGEGQSVRVTVDLDKPIPEKFVGKVGFNFELFPNDLFGKTWFLGDTSGIFPRQPNGPESQDENGEIQPVPLATGARLSIAPETDAQRMIIESKTGNLQLLDARSKRNNGWFVVRSLIPAGATKHAIEWIITPTAVPGWKYQPVVHVSQVGYHPAQKKLAVIELARDDTGTEPARLLRVNPDGPTQVVLSETPKAWGNFLRYKYVTLDFTKTTAPGMYEVAYRETTSQPFRIAADVYQRGVWQPVLEYFLPVQMCHMRVEQQYRTWHGACHLDDARMSQVNHNHFDGYEQGPSTLTRYQPGETVPGLNRGGWHDAGDVDLRIESQADEVSILASAYETFDLDYDDTTVDENSLRTQIHIPDGKADVLQQIEHGVLTILGGYRATGRVYRGIQEATLQQYVLLGDPVNATDGLFYNAKMKPVERAGTESGTPDDRWLFTEQNPEHEYKAIASLAAAGRVLRASNPALATECLAAAEALWNAESDAAKDFDERMIAAAQLFRSTGNDRYRQAILSNAQHIVADSGRIAWAIAPITPQLANDAFTRDLREAVRKDFAGVARKQSTDSPFGVPYTPYIWGAGWDIERFGVEQFYLHQAFPDIVSADYLLNALNFMLGVHPGSNTASFASGVGARSATIAYGFNRADSSYIPGGVVSGTALIRPDFPELKDFGFLWQQMEYVLGGGSSNFMFLTLAADDVLNGHPQAFPPLAPPVRIPDREP</sequence>
<reference evidence="6" key="1">
    <citation type="submission" date="2021-04" db="EMBL/GenBank/DDBJ databases">
        <title>Phylogenetic analysis of Acidobacteriaceae.</title>
        <authorList>
            <person name="Qiu L."/>
            <person name="Zhang Q."/>
        </authorList>
    </citation>
    <scope>NUCLEOTIDE SEQUENCE</scope>
    <source>
        <strain evidence="6">DSM 25168</strain>
    </source>
</reference>
<evidence type="ECO:0000259" key="5">
    <source>
        <dbReference type="Pfam" id="PF02927"/>
    </source>
</evidence>
<feature type="domain" description="Cellulase Ig-like" evidence="5">
    <location>
        <begin position="277"/>
        <end position="362"/>
    </location>
</feature>
<accession>A0A9J7BXM2</accession>
<evidence type="ECO:0000313" key="6">
    <source>
        <dbReference type="EMBL" id="UWZ85957.1"/>
    </source>
</evidence>
<dbReference type="EMBL" id="CP093313">
    <property type="protein sequence ID" value="UWZ85957.1"/>
    <property type="molecule type" value="Genomic_DNA"/>
</dbReference>
<dbReference type="Pfam" id="PF00759">
    <property type="entry name" value="Glyco_hydro_9"/>
    <property type="match status" value="1"/>
</dbReference>
<feature type="domain" description="Glycoside hydrolase family 9" evidence="4">
    <location>
        <begin position="396"/>
        <end position="767"/>
    </location>
</feature>
<organism evidence="6 7">
    <name type="scientific">Occallatibacter riparius</name>
    <dbReference type="NCBI Taxonomy" id="1002689"/>
    <lineage>
        <taxon>Bacteria</taxon>
        <taxon>Pseudomonadati</taxon>
        <taxon>Acidobacteriota</taxon>
        <taxon>Terriglobia</taxon>
        <taxon>Terriglobales</taxon>
        <taxon>Acidobacteriaceae</taxon>
        <taxon>Occallatibacter</taxon>
    </lineage>
</organism>
<dbReference type="InterPro" id="IPR004197">
    <property type="entry name" value="Cellulase_Ig-like"/>
</dbReference>